<sequence>MLDCGATASAGPEASAKKLISFLLHYDPNLQVSFNYQKRPYFRYGSGKWGRAMYHAVIHPSWDSSRCFELYVLDNPAEYGQDWFTDDLLVPILVGMDYLQKTGLILDFTDGHAVNGHDVNPEPYTMEKNVKGHFMVNIAHYLFGNLSATEAGNPAEFAAKSLEQAWTPGYEETWGDDWFELTMLSTAEGSSHDHMGSQHDRRDLFNGFLQRRLRLNHGVVSPATESQVQQPSSSTALTSNGPEVGISSTGLLSRDRCGSEGLSKSPHLLAMFRRSQELRAQSNGYAQWCLCEICGLRVSYVPRESFHGKHATQVDHKAVEMAMKQLEMDLRPHTLMPDKDLAETMIQIHVNEAQLEAQHLKLQRLQEHQKALRLTNKPSTSSGAIPSVPTDVWRYLSADEKTKLQQIAESRHQEEEKMKEDPELELVQDVTKMGNLSMAYETVDAEMSAEHYGNVELLESAQGLAAEIEFMMCLSWKIIKATLAFLGMMTLAAQTGLRDFLQGDQVDGWEMFCSPESWLTAACRSEGLKFSRINLAQGFDLYKPKVYEELKKKYKLERPRRIWVSTRCTVWCPFTSLNFRAEEQRVVLEQRRRKERTMFKLLIPFLLDILENDPACELFWEWPHRCYGWDEPWILHLQHRLQELGKSWHSARIDGCRYGLRSASGGFLRKSWRIGITSESFYHFYKLKTCQGCHDHDQIQGLETQRSAFYPWKLCKSIAQRWRQELFLDKWLSFLQAPVPTMVEPDEQLRLLGLMDGALDLCPAMDLCPGMDLDLFPASSSALAVPCTKEVEQWKIQLLKYHRSAGHPSNFNLARILRDAGRPQWQVKVALALRCEDCAALKMGGSSSGQVPPASMRPMPRAWECVGMDCTEWTPPHENQKCTVLVLMDLATKFKVTKILMKCGLSEQKAETTEQLLEAFTQLWLQDKPRPVYLIPDNAKSMISMRMREVLSDFNIVLDPPAPKESWAHGLLERAVQEVKEVASKIRLSNTDLTPETVLALATHALNSTEYVQGYTPFQWVYGAQPTLTDEDIASFSLSPDDAAGLNYGALLKKRQEAENVACYVKAMRTINKIKNSKVTTQERLDFELHSGEGPSHWKSLANYIPQRSFVDCVPEEPGEDEEDLPQLPSDPSTTALPGPKPMMRHFYKHPVRRVTFAQPPAAEAQPVNSYDPSFAATPDDDDEHLGNTGLGSGIPTLEERSGSSKSRLLPSESAAASSEPESKKARVDEDGLLLSYLEVVDECYVLEFDLVLENDHQQKRLLENPSMFLAQKMRDCEVRLEKLTPAHRELFKRAKAKEVNSFLSNQAVRRCADSLEEETARNSDVSDERWLKIRASIDSMYKWGQLKKNEYRHAGTDLSMKTDPIYGRCLVVNQSYYIEMLEGVQIDPQRERRQRLSN</sequence>
<dbReference type="GO" id="GO:0015074">
    <property type="term" value="P:DNA integration"/>
    <property type="evidence" value="ECO:0007669"/>
    <property type="project" value="InterPro"/>
</dbReference>
<dbReference type="EMBL" id="CAMXCT030006591">
    <property type="protein sequence ID" value="CAL4803893.1"/>
    <property type="molecule type" value="Genomic_DNA"/>
</dbReference>
<evidence type="ECO:0000313" key="4">
    <source>
        <dbReference type="EMBL" id="CAL1169956.1"/>
    </source>
</evidence>
<name>A0A9P1DUQ5_9DINO</name>
<dbReference type="Proteomes" id="UP001152797">
    <property type="component" value="Unassembled WGS sequence"/>
</dbReference>
<evidence type="ECO:0000313" key="6">
    <source>
        <dbReference type="Proteomes" id="UP001152797"/>
    </source>
</evidence>
<feature type="compositionally biased region" description="Acidic residues" evidence="1">
    <location>
        <begin position="1114"/>
        <end position="1125"/>
    </location>
</feature>
<feature type="compositionally biased region" description="Low complexity" evidence="1">
    <location>
        <begin position="1207"/>
        <end position="1220"/>
    </location>
</feature>
<dbReference type="InterPro" id="IPR036397">
    <property type="entry name" value="RNaseH_sf"/>
</dbReference>
<dbReference type="SUPFAM" id="SSF53098">
    <property type="entry name" value="Ribonuclease H-like"/>
    <property type="match status" value="1"/>
</dbReference>
<organism evidence="3">
    <name type="scientific">Cladocopium goreaui</name>
    <dbReference type="NCBI Taxonomy" id="2562237"/>
    <lineage>
        <taxon>Eukaryota</taxon>
        <taxon>Sar</taxon>
        <taxon>Alveolata</taxon>
        <taxon>Dinophyceae</taxon>
        <taxon>Suessiales</taxon>
        <taxon>Symbiodiniaceae</taxon>
        <taxon>Cladocopium</taxon>
    </lineage>
</organism>
<evidence type="ECO:0000256" key="1">
    <source>
        <dbReference type="SAM" id="MobiDB-lite"/>
    </source>
</evidence>
<feature type="region of interest" description="Disordered" evidence="1">
    <location>
        <begin position="1161"/>
        <end position="1226"/>
    </location>
</feature>
<evidence type="ECO:0000313" key="3">
    <source>
        <dbReference type="EMBL" id="CAI4016581.1"/>
    </source>
</evidence>
<keyword evidence="6" id="KW-1185">Reference proteome</keyword>
<dbReference type="EMBL" id="CAMXCT020006591">
    <property type="protein sequence ID" value="CAL1169956.1"/>
    <property type="molecule type" value="Genomic_DNA"/>
</dbReference>
<dbReference type="InterPro" id="IPR012337">
    <property type="entry name" value="RNaseH-like_sf"/>
</dbReference>
<feature type="domain" description="Integrase catalytic" evidence="2">
    <location>
        <begin position="856"/>
        <end position="1025"/>
    </location>
</feature>
<evidence type="ECO:0000259" key="2">
    <source>
        <dbReference type="PROSITE" id="PS50994"/>
    </source>
</evidence>
<dbReference type="InterPro" id="IPR001584">
    <property type="entry name" value="Integrase_cat-core"/>
</dbReference>
<feature type="compositionally biased region" description="Polar residues" evidence="1">
    <location>
        <begin position="223"/>
        <end position="250"/>
    </location>
</feature>
<dbReference type="Gene3D" id="3.30.420.10">
    <property type="entry name" value="Ribonuclease H-like superfamily/Ribonuclease H"/>
    <property type="match status" value="1"/>
</dbReference>
<comment type="caution">
    <text evidence="3">The sequence shown here is derived from an EMBL/GenBank/DDBJ whole genome shotgun (WGS) entry which is preliminary data.</text>
</comment>
<reference evidence="3" key="1">
    <citation type="submission" date="2022-10" db="EMBL/GenBank/DDBJ databases">
        <authorList>
            <person name="Chen Y."/>
            <person name="Dougan E. K."/>
            <person name="Chan C."/>
            <person name="Rhodes N."/>
            <person name="Thang M."/>
        </authorList>
    </citation>
    <scope>NUCLEOTIDE SEQUENCE</scope>
</reference>
<feature type="region of interest" description="Disordered" evidence="1">
    <location>
        <begin position="1114"/>
        <end position="1145"/>
    </location>
</feature>
<feature type="region of interest" description="Disordered" evidence="1">
    <location>
        <begin position="222"/>
        <end position="250"/>
    </location>
</feature>
<evidence type="ECO:0000313" key="5">
    <source>
        <dbReference type="EMBL" id="CAL4803893.1"/>
    </source>
</evidence>
<proteinExistence type="predicted"/>
<dbReference type="EMBL" id="CAMXCT010006591">
    <property type="protein sequence ID" value="CAI4016581.1"/>
    <property type="molecule type" value="Genomic_DNA"/>
</dbReference>
<dbReference type="PROSITE" id="PS50994">
    <property type="entry name" value="INTEGRASE"/>
    <property type="match status" value="1"/>
</dbReference>
<protein>
    <submittedName>
        <fullName evidence="5">Copia protein</fullName>
    </submittedName>
</protein>
<dbReference type="GO" id="GO:0003676">
    <property type="term" value="F:nucleic acid binding"/>
    <property type="evidence" value="ECO:0007669"/>
    <property type="project" value="InterPro"/>
</dbReference>
<accession>A0A9P1DUQ5</accession>
<gene>
    <name evidence="3" type="ORF">C1SCF055_LOCUS41310</name>
</gene>
<reference evidence="4" key="2">
    <citation type="submission" date="2024-04" db="EMBL/GenBank/DDBJ databases">
        <authorList>
            <person name="Chen Y."/>
            <person name="Shah S."/>
            <person name="Dougan E. K."/>
            <person name="Thang M."/>
            <person name="Chan C."/>
        </authorList>
    </citation>
    <scope>NUCLEOTIDE SEQUENCE [LARGE SCALE GENOMIC DNA]</scope>
</reference>